<comment type="similarity">
    <text evidence="1">Belongs to the PPR family. P subfamily.</text>
</comment>
<dbReference type="InterPro" id="IPR002885">
    <property type="entry name" value="PPR_rpt"/>
</dbReference>
<evidence type="ECO:0000256" key="2">
    <source>
        <dbReference type="ARBA" id="ARBA00022737"/>
    </source>
</evidence>
<name>A0A6A3BV98_HIBSY</name>
<protein>
    <recommendedName>
        <fullName evidence="5">Pentatricopeptide repeat-containing protein</fullName>
    </recommendedName>
</protein>
<evidence type="ECO:0000313" key="4">
    <source>
        <dbReference type="EMBL" id="KAE8720465.1"/>
    </source>
</evidence>
<dbReference type="PANTHER" id="PTHR47447:SF17">
    <property type="entry name" value="OS12G0638900 PROTEIN"/>
    <property type="match status" value="1"/>
</dbReference>
<proteinExistence type="inferred from homology"/>
<dbReference type="Pfam" id="PF01535">
    <property type="entry name" value="PPR"/>
    <property type="match status" value="1"/>
</dbReference>
<comment type="caution">
    <text evidence="4">The sequence shown here is derived from an EMBL/GenBank/DDBJ whole genome shotgun (WGS) entry which is preliminary data.</text>
</comment>
<accession>A0A6A3BV98</accession>
<dbReference type="Gene3D" id="1.25.40.10">
    <property type="entry name" value="Tetratricopeptide repeat domain"/>
    <property type="match status" value="1"/>
</dbReference>
<reference evidence="4" key="1">
    <citation type="submission" date="2019-09" db="EMBL/GenBank/DDBJ databases">
        <title>Draft genome information of white flower Hibiscus syriacus.</title>
        <authorList>
            <person name="Kim Y.-M."/>
        </authorList>
    </citation>
    <scope>NUCLEOTIDE SEQUENCE [LARGE SCALE GENOMIC DNA]</scope>
    <source>
        <strain evidence="4">YM2019G1</strain>
        <tissue evidence="4">Leaf</tissue>
    </source>
</reference>
<organism evidence="4">
    <name type="scientific">Hibiscus syriacus</name>
    <name type="common">Rose of Sharon</name>
    <dbReference type="NCBI Taxonomy" id="106335"/>
    <lineage>
        <taxon>Eukaryota</taxon>
        <taxon>Viridiplantae</taxon>
        <taxon>Streptophyta</taxon>
        <taxon>Embryophyta</taxon>
        <taxon>Tracheophyta</taxon>
        <taxon>Spermatophyta</taxon>
        <taxon>Magnoliopsida</taxon>
        <taxon>eudicotyledons</taxon>
        <taxon>Gunneridae</taxon>
        <taxon>Pentapetalae</taxon>
        <taxon>rosids</taxon>
        <taxon>malvids</taxon>
        <taxon>Malvales</taxon>
        <taxon>Malvaceae</taxon>
        <taxon>Malvoideae</taxon>
        <taxon>Hibiscus</taxon>
    </lineage>
</organism>
<gene>
    <name evidence="4" type="ORF">F3Y22_tig00019423pilonHSYRG00022</name>
</gene>
<dbReference type="AlphaFoldDB" id="A0A6A3BV98"/>
<dbReference type="NCBIfam" id="TIGR00756">
    <property type="entry name" value="PPR"/>
    <property type="match status" value="1"/>
</dbReference>
<dbReference type="EMBL" id="VEPZ02000719">
    <property type="protein sequence ID" value="KAE8720465.1"/>
    <property type="molecule type" value="Genomic_DNA"/>
</dbReference>
<feature type="repeat" description="PPR" evidence="3">
    <location>
        <begin position="53"/>
        <end position="87"/>
    </location>
</feature>
<evidence type="ECO:0000256" key="1">
    <source>
        <dbReference type="ARBA" id="ARBA00007626"/>
    </source>
</evidence>
<sequence>MFKLLPYLLDSPEHVHRSADIFNLLIKVFASNSMLENGVDVFVQAKAIGIELSIKSCNFLLKCLVEANRIELVRSLFGEMKNSGPSPYVYTYTIRMNFYCKGYHGSGVDIEEASIRTYGGYGGRWDKPICFNILYIYLWCM</sequence>
<dbReference type="Pfam" id="PF13041">
    <property type="entry name" value="PPR_2"/>
    <property type="match status" value="1"/>
</dbReference>
<evidence type="ECO:0008006" key="5">
    <source>
        <dbReference type="Google" id="ProtNLM"/>
    </source>
</evidence>
<keyword evidence="2" id="KW-0677">Repeat</keyword>
<dbReference type="PROSITE" id="PS51375">
    <property type="entry name" value="PPR"/>
    <property type="match status" value="1"/>
</dbReference>
<dbReference type="PANTHER" id="PTHR47447">
    <property type="entry name" value="OS03G0856100 PROTEIN"/>
    <property type="match status" value="1"/>
</dbReference>
<dbReference type="InterPro" id="IPR011990">
    <property type="entry name" value="TPR-like_helical_dom_sf"/>
</dbReference>
<evidence type="ECO:0000256" key="3">
    <source>
        <dbReference type="PROSITE-ProRule" id="PRU00708"/>
    </source>
</evidence>